<feature type="compositionally biased region" description="Basic and acidic residues" evidence="1">
    <location>
        <begin position="218"/>
        <end position="235"/>
    </location>
</feature>
<accession>A0A4Z0A0D2</accession>
<proteinExistence type="predicted"/>
<dbReference type="OrthoDB" id="4504960at2759"/>
<gene>
    <name evidence="2" type="ORF">EWM64_g3419</name>
</gene>
<evidence type="ECO:0000256" key="1">
    <source>
        <dbReference type="SAM" id="MobiDB-lite"/>
    </source>
</evidence>
<evidence type="ECO:0000313" key="3">
    <source>
        <dbReference type="Proteomes" id="UP000298061"/>
    </source>
</evidence>
<feature type="non-terminal residue" evidence="2">
    <location>
        <position position="1"/>
    </location>
</feature>
<evidence type="ECO:0000313" key="2">
    <source>
        <dbReference type="EMBL" id="TFY80586.1"/>
    </source>
</evidence>
<dbReference type="Proteomes" id="UP000298061">
    <property type="component" value="Unassembled WGS sequence"/>
</dbReference>
<dbReference type="AlphaFoldDB" id="A0A4Z0A0D2"/>
<organism evidence="2 3">
    <name type="scientific">Hericium alpestre</name>
    <dbReference type="NCBI Taxonomy" id="135208"/>
    <lineage>
        <taxon>Eukaryota</taxon>
        <taxon>Fungi</taxon>
        <taxon>Dikarya</taxon>
        <taxon>Basidiomycota</taxon>
        <taxon>Agaricomycotina</taxon>
        <taxon>Agaricomycetes</taxon>
        <taxon>Russulales</taxon>
        <taxon>Hericiaceae</taxon>
        <taxon>Hericium</taxon>
    </lineage>
</organism>
<sequence>TDYEFTSPSGQKFFINVCKSVIHETWNISVDSEKVAGFISKDHGDFAIGWFPVSDRRPYVRHDRRSIYLRHIGIRISLSHNCLLRTMEPAPSFWNGARIMPVRRAKKLDSGADCWSAWLNHALDRLIIVLMLGLVGGTLYRRYVLQLRGFEQIPRISFFSFTDTLNALQTCGDRLLGRRGEAWHENSQSWTARGTGRGRGFDRLPTLPEEEEAIMEGADEHQHEPPDEEPTHEHGVQAAEAPTQGGDGVIRL</sequence>
<keyword evidence="3" id="KW-1185">Reference proteome</keyword>
<name>A0A4Z0A0D2_9AGAM</name>
<reference evidence="2 3" key="1">
    <citation type="submission" date="2019-02" db="EMBL/GenBank/DDBJ databases">
        <title>Genome sequencing of the rare red list fungi Hericium alpestre (H. flagellum).</title>
        <authorList>
            <person name="Buettner E."/>
            <person name="Kellner H."/>
        </authorList>
    </citation>
    <scope>NUCLEOTIDE SEQUENCE [LARGE SCALE GENOMIC DNA]</scope>
    <source>
        <strain evidence="2 3">DSM 108284</strain>
    </source>
</reference>
<protein>
    <submittedName>
        <fullName evidence="2">Uncharacterized protein</fullName>
    </submittedName>
</protein>
<dbReference type="STRING" id="135208.A0A4Z0A0D2"/>
<comment type="caution">
    <text evidence="2">The sequence shown here is derived from an EMBL/GenBank/DDBJ whole genome shotgun (WGS) entry which is preliminary data.</text>
</comment>
<dbReference type="EMBL" id="SFCI01000317">
    <property type="protein sequence ID" value="TFY80586.1"/>
    <property type="molecule type" value="Genomic_DNA"/>
</dbReference>
<feature type="region of interest" description="Disordered" evidence="1">
    <location>
        <begin position="214"/>
        <end position="252"/>
    </location>
</feature>